<sequence length="189" mass="22361">MERMRGQCLAQRWFDLAPEAKQKIFGQLKNMVDEMRNLLPPETGAISNVDGRTLYDMRLPRDPLNANGRFGPFQSVQDFHRYLRSGFEAHPDHFAEVSQLIHWQDYQDRRTKFTHGDLSSLNVLVNGDQVTAIIDWETAGWYPEYWEYTTACQVNPRNPWWRDELDKFLEPFPEALEMDKIRLKYFGDT</sequence>
<evidence type="ECO:0000313" key="1">
    <source>
        <dbReference type="EMBL" id="KAK3064733.1"/>
    </source>
</evidence>
<evidence type="ECO:0000313" key="2">
    <source>
        <dbReference type="Proteomes" id="UP001186974"/>
    </source>
</evidence>
<name>A0ACC3DBA3_9PEZI</name>
<reference evidence="1" key="1">
    <citation type="submission" date="2024-09" db="EMBL/GenBank/DDBJ databases">
        <title>Black Yeasts Isolated from many extreme environments.</title>
        <authorList>
            <person name="Coleine C."/>
            <person name="Stajich J.E."/>
            <person name="Selbmann L."/>
        </authorList>
    </citation>
    <scope>NUCLEOTIDE SEQUENCE</scope>
    <source>
        <strain evidence="1">CCFEE 5737</strain>
    </source>
</reference>
<organism evidence="1 2">
    <name type="scientific">Coniosporium uncinatum</name>
    <dbReference type="NCBI Taxonomy" id="93489"/>
    <lineage>
        <taxon>Eukaryota</taxon>
        <taxon>Fungi</taxon>
        <taxon>Dikarya</taxon>
        <taxon>Ascomycota</taxon>
        <taxon>Pezizomycotina</taxon>
        <taxon>Dothideomycetes</taxon>
        <taxon>Dothideomycetes incertae sedis</taxon>
        <taxon>Coniosporium</taxon>
    </lineage>
</organism>
<dbReference type="EMBL" id="JAWDJW010006438">
    <property type="protein sequence ID" value="KAK3064733.1"/>
    <property type="molecule type" value="Genomic_DNA"/>
</dbReference>
<accession>A0ACC3DBA3</accession>
<keyword evidence="2" id="KW-1185">Reference proteome</keyword>
<comment type="caution">
    <text evidence="1">The sequence shown here is derived from an EMBL/GenBank/DDBJ whole genome shotgun (WGS) entry which is preliminary data.</text>
</comment>
<gene>
    <name evidence="1" type="ORF">LTS18_004470</name>
</gene>
<dbReference type="Proteomes" id="UP001186974">
    <property type="component" value="Unassembled WGS sequence"/>
</dbReference>
<protein>
    <submittedName>
        <fullName evidence="1">Uncharacterized protein</fullName>
    </submittedName>
</protein>
<proteinExistence type="predicted"/>